<keyword evidence="1" id="KW-0732">Signal</keyword>
<evidence type="ECO:0000256" key="1">
    <source>
        <dbReference type="SAM" id="SignalP"/>
    </source>
</evidence>
<name>A0A9W3APU1_BIOGL</name>
<accession>A0A9W3APU1</accession>
<evidence type="ECO:0000313" key="3">
    <source>
        <dbReference type="RefSeq" id="XP_055889220.1"/>
    </source>
</evidence>
<dbReference type="OMA" id="VECAMNS"/>
<feature type="chain" id="PRO_5040783960" evidence="1">
    <location>
        <begin position="20"/>
        <end position="372"/>
    </location>
</feature>
<proteinExistence type="predicted"/>
<dbReference type="OrthoDB" id="6077660at2759"/>
<keyword evidence="2" id="KW-1185">Reference proteome</keyword>
<reference evidence="3" key="1">
    <citation type="submission" date="2025-08" db="UniProtKB">
        <authorList>
            <consortium name="RefSeq"/>
        </authorList>
    </citation>
    <scope>IDENTIFICATION</scope>
</reference>
<dbReference type="RefSeq" id="XP_055889220.1">
    <property type="nucleotide sequence ID" value="XM_056033245.1"/>
</dbReference>
<gene>
    <name evidence="3" type="primary">LOC106063995</name>
</gene>
<feature type="signal peptide" evidence="1">
    <location>
        <begin position="1"/>
        <end position="19"/>
    </location>
</feature>
<evidence type="ECO:0000313" key="2">
    <source>
        <dbReference type="Proteomes" id="UP001165740"/>
    </source>
</evidence>
<sequence>MHLLIWLLTISLCYLSTKGAVLKFVSVTPTLANNNSCGLVTCEHTLQQGNLYVQEIRLYNVAQGGSSRLAIVEGENCDKGKHQSVSSIRQSFSRSGASVVVGVRGAAICNEGEFMCEVTYVNDQLEKLTDVVIVRANVRLPSVDGLCEAVSEVTSTLEALQNQLANLTQFAKSQNLCSTEVTYPEGKLVFRGTKSVKSSVYEAYRSGAGVPETVDDGCKQVGKSMNCSSHYRNNEILNNWKGISNVTLAIYKDNVKVKQVVFNAVGSNYMSWYEKGRVLDSSWSDLKSATANYFRIVGHQDGGLKRTFFMNHYYSTCAVDVGWFVALDANQGGCEWEKNDGFPAFKYAAGDQRVNWNTAGVGVADYIAIFVK</sequence>
<dbReference type="GeneID" id="106063995"/>
<dbReference type="Proteomes" id="UP001165740">
    <property type="component" value="Chromosome 6"/>
</dbReference>
<organism evidence="2 3">
    <name type="scientific">Biomphalaria glabrata</name>
    <name type="common">Bloodfluke planorb</name>
    <name type="synonym">Freshwater snail</name>
    <dbReference type="NCBI Taxonomy" id="6526"/>
    <lineage>
        <taxon>Eukaryota</taxon>
        <taxon>Metazoa</taxon>
        <taxon>Spiralia</taxon>
        <taxon>Lophotrochozoa</taxon>
        <taxon>Mollusca</taxon>
        <taxon>Gastropoda</taxon>
        <taxon>Heterobranchia</taxon>
        <taxon>Euthyneura</taxon>
        <taxon>Panpulmonata</taxon>
        <taxon>Hygrophila</taxon>
        <taxon>Lymnaeoidea</taxon>
        <taxon>Planorbidae</taxon>
        <taxon>Biomphalaria</taxon>
    </lineage>
</organism>
<protein>
    <submittedName>
        <fullName evidence="3">Uncharacterized protein LOC106063995</fullName>
    </submittedName>
</protein>
<dbReference type="AlphaFoldDB" id="A0A9W3APU1"/>